<feature type="region of interest" description="Disordered" evidence="1">
    <location>
        <begin position="50"/>
        <end position="74"/>
    </location>
</feature>
<name>Q4T3R7_TETNG</name>
<feature type="non-terminal residue" evidence="2">
    <location>
        <position position="101"/>
    </location>
</feature>
<dbReference type="EMBL" id="CAAE01009935">
    <property type="protein sequence ID" value="CAF92465.1"/>
    <property type="molecule type" value="Genomic_DNA"/>
</dbReference>
<gene>
    <name evidence="2" type="ORF">GSTENG00007673001</name>
</gene>
<reference evidence="2" key="1">
    <citation type="journal article" date="2004" name="Nature">
        <title>Genome duplication in the teleost fish Tetraodon nigroviridis reveals the early vertebrate proto-karyotype.</title>
        <authorList>
            <person name="Jaillon O."/>
            <person name="Aury J.-M."/>
            <person name="Brunet F."/>
            <person name="Petit J.-L."/>
            <person name="Stange-Thomann N."/>
            <person name="Mauceli E."/>
            <person name="Bouneau L."/>
            <person name="Fischer C."/>
            <person name="Ozouf-Costaz C."/>
            <person name="Bernot A."/>
            <person name="Nicaud S."/>
            <person name="Jaffe D."/>
            <person name="Fisher S."/>
            <person name="Lutfalla G."/>
            <person name="Dossat C."/>
            <person name="Segurens B."/>
            <person name="Dasilva C."/>
            <person name="Salanoubat M."/>
            <person name="Levy M."/>
            <person name="Boudet N."/>
            <person name="Castellano S."/>
            <person name="Anthouard V."/>
            <person name="Jubin C."/>
            <person name="Castelli V."/>
            <person name="Katinka M."/>
            <person name="Vacherie B."/>
            <person name="Biemont C."/>
            <person name="Skalli Z."/>
            <person name="Cattolico L."/>
            <person name="Poulain J."/>
            <person name="De Berardinis V."/>
            <person name="Cruaud C."/>
            <person name="Duprat S."/>
            <person name="Brottier P."/>
            <person name="Coutanceau J.-P."/>
            <person name="Gouzy J."/>
            <person name="Parra G."/>
            <person name="Lardier G."/>
            <person name="Chapple C."/>
            <person name="McKernan K.J."/>
            <person name="McEwan P."/>
            <person name="Bosak S."/>
            <person name="Kellis M."/>
            <person name="Volff J.-N."/>
            <person name="Guigo R."/>
            <person name="Zody M.C."/>
            <person name="Mesirov J."/>
            <person name="Lindblad-Toh K."/>
            <person name="Birren B."/>
            <person name="Nusbaum C."/>
            <person name="Kahn D."/>
            <person name="Robinson-Rechavi M."/>
            <person name="Laudet V."/>
            <person name="Schachter V."/>
            <person name="Quetier F."/>
            <person name="Saurin W."/>
            <person name="Scarpelli C."/>
            <person name="Wincker P."/>
            <person name="Lander E.S."/>
            <person name="Weissenbach J."/>
            <person name="Roest Crollius H."/>
        </authorList>
    </citation>
    <scope>NUCLEOTIDE SEQUENCE [LARGE SCALE GENOMIC DNA]</scope>
</reference>
<comment type="caution">
    <text evidence="2">The sequence shown here is derived from an EMBL/GenBank/DDBJ whole genome shotgun (WGS) entry which is preliminary data.</text>
</comment>
<accession>Q4T3R7</accession>
<dbReference type="AlphaFoldDB" id="Q4T3R7"/>
<reference evidence="2" key="2">
    <citation type="submission" date="2004-02" db="EMBL/GenBank/DDBJ databases">
        <authorList>
            <consortium name="Genoscope"/>
            <consortium name="Whitehead Institute Centre for Genome Research"/>
        </authorList>
    </citation>
    <scope>NUCLEOTIDE SEQUENCE</scope>
</reference>
<proteinExistence type="predicted"/>
<organism evidence="2">
    <name type="scientific">Tetraodon nigroviridis</name>
    <name type="common">Spotted green pufferfish</name>
    <name type="synonym">Chelonodon nigroviridis</name>
    <dbReference type="NCBI Taxonomy" id="99883"/>
    <lineage>
        <taxon>Eukaryota</taxon>
        <taxon>Metazoa</taxon>
        <taxon>Chordata</taxon>
        <taxon>Craniata</taxon>
        <taxon>Vertebrata</taxon>
        <taxon>Euteleostomi</taxon>
        <taxon>Actinopterygii</taxon>
        <taxon>Neopterygii</taxon>
        <taxon>Teleostei</taxon>
        <taxon>Neoteleostei</taxon>
        <taxon>Acanthomorphata</taxon>
        <taxon>Eupercaria</taxon>
        <taxon>Tetraodontiformes</taxon>
        <taxon>Tetradontoidea</taxon>
        <taxon>Tetraodontidae</taxon>
        <taxon>Tetraodon</taxon>
    </lineage>
</organism>
<sequence length="101" mass="11166">HQGAWERLFVIKETTEADRKEQSNRSRTAQKGTRGYCCVPLTLANPHLAPGQHQGEKACQQKAGQNGTGRRAPNWAQMAATDKDGGGMNMLINNYQNNDIQ</sequence>
<dbReference type="KEGG" id="tng:GSTEN00007673G001"/>
<evidence type="ECO:0000256" key="1">
    <source>
        <dbReference type="SAM" id="MobiDB-lite"/>
    </source>
</evidence>
<evidence type="ECO:0000313" key="2">
    <source>
        <dbReference type="EMBL" id="CAF92465.1"/>
    </source>
</evidence>
<protein>
    <submittedName>
        <fullName evidence="2">(spotted green pufferfish) hypothetical protein</fullName>
    </submittedName>
</protein>